<evidence type="ECO:0000256" key="1">
    <source>
        <dbReference type="SAM" id="MobiDB-lite"/>
    </source>
</evidence>
<name>A0A0D0Q1P5_KITGR</name>
<evidence type="ECO:0000256" key="2">
    <source>
        <dbReference type="SAM" id="SignalP"/>
    </source>
</evidence>
<gene>
    <name evidence="4" type="ORF">TR51_02470</name>
</gene>
<evidence type="ECO:0000313" key="4">
    <source>
        <dbReference type="EMBL" id="KIQ66477.1"/>
    </source>
</evidence>
<protein>
    <recommendedName>
        <fullName evidence="3">DUF4232 domain-containing protein</fullName>
    </recommendedName>
</protein>
<evidence type="ECO:0000313" key="5">
    <source>
        <dbReference type="Proteomes" id="UP000032066"/>
    </source>
</evidence>
<reference evidence="4 5" key="1">
    <citation type="submission" date="2015-02" db="EMBL/GenBank/DDBJ databases">
        <title>Draft genome sequence of Kitasatospora griseola MF730-N6, a bafilomycin, terpentecin and satosporin producer.</title>
        <authorList>
            <person name="Arens J.C."/>
            <person name="Haltli B."/>
            <person name="Kerr R.G."/>
        </authorList>
    </citation>
    <scope>NUCLEOTIDE SEQUENCE [LARGE SCALE GENOMIC DNA]</scope>
    <source>
        <strain evidence="4 5">MF730-N6</strain>
    </source>
</reference>
<organism evidence="4 5">
    <name type="scientific">Kitasatospora griseola</name>
    <name type="common">Streptomyces griseolosporeus</name>
    <dbReference type="NCBI Taxonomy" id="2064"/>
    <lineage>
        <taxon>Bacteria</taxon>
        <taxon>Bacillati</taxon>
        <taxon>Actinomycetota</taxon>
        <taxon>Actinomycetes</taxon>
        <taxon>Kitasatosporales</taxon>
        <taxon>Streptomycetaceae</taxon>
        <taxon>Kitasatospora</taxon>
    </lineage>
</organism>
<keyword evidence="2" id="KW-0732">Signal</keyword>
<comment type="caution">
    <text evidence="4">The sequence shown here is derived from an EMBL/GenBank/DDBJ whole genome shotgun (WGS) entry which is preliminary data.</text>
</comment>
<dbReference type="STRING" id="2064.TR51_02470"/>
<sequence>MRTRQLSAAVGLVAALGLTLTACGSDAADTAAAKPSAQATTVPSGQASAPASAPAGAPESAASSAKSSPQNGGGAAGRKCTAADLKAAIAFGTGAQTPDGPGAEEIELTNQSKSVCTMKGYAGVDLVGSKGTWNLTRFQGVQPEQVTLQPGGKAYVTINYLPFSGDGGAEFKVQKIVLTPPDDTHQLTVEWSGASPQDQSGATHPGTYVRPVIAAR</sequence>
<dbReference type="InterPro" id="IPR025326">
    <property type="entry name" value="DUF4232"/>
</dbReference>
<feature type="compositionally biased region" description="Low complexity" evidence="1">
    <location>
        <begin position="38"/>
        <end position="69"/>
    </location>
</feature>
<proteinExistence type="predicted"/>
<dbReference type="PROSITE" id="PS51257">
    <property type="entry name" value="PROKAR_LIPOPROTEIN"/>
    <property type="match status" value="1"/>
</dbReference>
<dbReference type="PATRIC" id="fig|2064.6.peg.558"/>
<feature type="chain" id="PRO_5002218786" description="DUF4232 domain-containing protein" evidence="2">
    <location>
        <begin position="28"/>
        <end position="216"/>
    </location>
</feature>
<feature type="region of interest" description="Disordered" evidence="1">
    <location>
        <begin position="38"/>
        <end position="77"/>
    </location>
</feature>
<dbReference type="Proteomes" id="UP000032066">
    <property type="component" value="Unassembled WGS sequence"/>
</dbReference>
<evidence type="ECO:0000259" key="3">
    <source>
        <dbReference type="Pfam" id="PF14016"/>
    </source>
</evidence>
<dbReference type="Pfam" id="PF14016">
    <property type="entry name" value="DUF4232"/>
    <property type="match status" value="1"/>
</dbReference>
<dbReference type="AlphaFoldDB" id="A0A0D0Q1P5"/>
<dbReference type="EMBL" id="JXZB01000001">
    <property type="protein sequence ID" value="KIQ66477.1"/>
    <property type="molecule type" value="Genomic_DNA"/>
</dbReference>
<dbReference type="RefSeq" id="WP_043907697.1">
    <property type="nucleotide sequence ID" value="NZ_JXZB01000001.1"/>
</dbReference>
<feature type="domain" description="DUF4232" evidence="3">
    <location>
        <begin position="80"/>
        <end position="199"/>
    </location>
</feature>
<dbReference type="OrthoDB" id="3480105at2"/>
<accession>A0A0D0Q1P5</accession>
<feature type="signal peptide" evidence="2">
    <location>
        <begin position="1"/>
        <end position="27"/>
    </location>
</feature>
<keyword evidence="5" id="KW-1185">Reference proteome</keyword>